<keyword evidence="4" id="KW-0732">Signal</keyword>
<keyword evidence="5" id="KW-0378">Hydrolase</keyword>
<dbReference type="Pfam" id="PF00884">
    <property type="entry name" value="Sulfatase"/>
    <property type="match status" value="1"/>
</dbReference>
<comment type="similarity">
    <text evidence="2">Belongs to the sulfatase family.</text>
</comment>
<evidence type="ECO:0000256" key="6">
    <source>
        <dbReference type="ARBA" id="ARBA00022837"/>
    </source>
</evidence>
<accession>H6RHZ5</accession>
<dbReference type="InterPro" id="IPR017850">
    <property type="entry name" value="Alkaline_phosphatase_core_sf"/>
</dbReference>
<evidence type="ECO:0000256" key="5">
    <source>
        <dbReference type="ARBA" id="ARBA00022801"/>
    </source>
</evidence>
<dbReference type="AlphaFoldDB" id="H6RHZ5"/>
<protein>
    <submittedName>
        <fullName evidence="8">Sulfatase family protein</fullName>
    </submittedName>
</protein>
<dbReference type="CDD" id="cd16030">
    <property type="entry name" value="iduronate-2-sulfatase"/>
    <property type="match status" value="1"/>
</dbReference>
<dbReference type="EMBL" id="FO117614">
    <property type="protein sequence ID" value="CCG00656.1"/>
    <property type="molecule type" value="Genomic_DNA"/>
</dbReference>
<comment type="cofactor">
    <cofactor evidence="1">
        <name>Ca(2+)</name>
        <dbReference type="ChEBI" id="CHEBI:29108"/>
    </cofactor>
</comment>
<reference evidence="8" key="1">
    <citation type="journal article" date="2012" name="Environ. Microbiol.">
        <title>Genomic content of uncultured Bacteroidetes from contrasting oceanic provinces in the North Atlantic Ocean.</title>
        <authorList>
            <person name="Gomez-Pereira P.R."/>
            <person name="Schuler M."/>
            <person name="Fuchs B.M."/>
            <person name="Bennke C."/>
            <person name="Teeling H."/>
            <person name="Waldmann J."/>
            <person name="Richter M."/>
            <person name="Barbe V."/>
            <person name="Bataille E."/>
            <person name="Glockner F.O."/>
            <person name="Amann R."/>
        </authorList>
    </citation>
    <scope>NUCLEOTIDE SEQUENCE</scope>
</reference>
<proteinExistence type="inferred from homology"/>
<dbReference type="GO" id="GO:0004423">
    <property type="term" value="F:iduronate-2-sulfatase activity"/>
    <property type="evidence" value="ECO:0007669"/>
    <property type="project" value="InterPro"/>
</dbReference>
<evidence type="ECO:0000256" key="2">
    <source>
        <dbReference type="ARBA" id="ARBA00008779"/>
    </source>
</evidence>
<dbReference type="PANTHER" id="PTHR45953">
    <property type="entry name" value="IDURONATE 2-SULFATASE"/>
    <property type="match status" value="1"/>
</dbReference>
<evidence type="ECO:0000256" key="4">
    <source>
        <dbReference type="ARBA" id="ARBA00022729"/>
    </source>
</evidence>
<dbReference type="Gene3D" id="3.40.720.10">
    <property type="entry name" value="Alkaline Phosphatase, subunit A"/>
    <property type="match status" value="1"/>
</dbReference>
<feature type="domain" description="Sulfatase N-terminal" evidence="7">
    <location>
        <begin position="1"/>
        <end position="333"/>
    </location>
</feature>
<keyword evidence="6" id="KW-0106">Calcium</keyword>
<gene>
    <name evidence="8" type="ORF">VIS_S3DLC50022</name>
</gene>
<sequence length="430" mass="48136">MVDDLRPELSLYGQNRIISPNIDALGASGVTFNRAYCNVPVCGASRASLLTGVRPTANRFLTYHSRIKEDMPDVVNMAQYFKDRGYSTVSNNKITHIKNDIDAWDDEWYPKAKTWRNYLSEENLILQASNKAGYAYENIDVLDAAYIDGKTALKSIKDLKQFKSNGKPFFLAVGFVKPHLPFNAPKKYWDLYDPKLITLPENATFPKSAPQRANHKWGELRAYIDIPKTGPVSDTIAKKLIHGYYASVSYVDAQIGILINGLTELGLRENTVIVLVGDHGWSLSDHGLWAKHSNFEVALQVPLIISGSGLPKAARTNSIAELVDIYPTLCELTAGESPTHLQGNSLVSALESPDEIFKNRALARYQKGETLIVDQLFYTEWQQKGKVVSKMLYNHDTDPNETINLANDPAYLSIVKGLSQQLEQFKMTFN</sequence>
<keyword evidence="3" id="KW-0479">Metal-binding</keyword>
<dbReference type="GO" id="GO:0046872">
    <property type="term" value="F:metal ion binding"/>
    <property type="evidence" value="ECO:0007669"/>
    <property type="project" value="UniProtKB-KW"/>
</dbReference>
<evidence type="ECO:0000313" key="8">
    <source>
        <dbReference type="EMBL" id="CCG00656.1"/>
    </source>
</evidence>
<dbReference type="PANTHER" id="PTHR45953:SF1">
    <property type="entry name" value="IDURONATE 2-SULFATASE"/>
    <property type="match status" value="1"/>
</dbReference>
<name>H6RHZ5_9BACT</name>
<dbReference type="SUPFAM" id="SSF53649">
    <property type="entry name" value="Alkaline phosphatase-like"/>
    <property type="match status" value="1"/>
</dbReference>
<dbReference type="InterPro" id="IPR000917">
    <property type="entry name" value="Sulfatase_N"/>
</dbReference>
<organism evidence="8">
    <name type="scientific">uncultured Flavobacteriia bacterium</name>
    <dbReference type="NCBI Taxonomy" id="212695"/>
    <lineage>
        <taxon>Bacteria</taxon>
        <taxon>Pseudomonadati</taxon>
        <taxon>Bacteroidota</taxon>
        <taxon>Flavobacteriia</taxon>
        <taxon>environmental samples</taxon>
    </lineage>
</organism>
<dbReference type="InterPro" id="IPR035874">
    <property type="entry name" value="IDS"/>
</dbReference>
<evidence type="ECO:0000256" key="1">
    <source>
        <dbReference type="ARBA" id="ARBA00001913"/>
    </source>
</evidence>
<dbReference type="GO" id="GO:0005737">
    <property type="term" value="C:cytoplasm"/>
    <property type="evidence" value="ECO:0007669"/>
    <property type="project" value="TreeGrafter"/>
</dbReference>
<reference evidence="8" key="2">
    <citation type="submission" date="2012-02" db="EMBL/GenBank/DDBJ databases">
        <authorList>
            <person name="Genoscope - CEA"/>
        </authorList>
    </citation>
    <scope>NUCLEOTIDE SEQUENCE</scope>
</reference>
<evidence type="ECO:0000256" key="3">
    <source>
        <dbReference type="ARBA" id="ARBA00022723"/>
    </source>
</evidence>
<evidence type="ECO:0000259" key="7">
    <source>
        <dbReference type="Pfam" id="PF00884"/>
    </source>
</evidence>